<dbReference type="EMBL" id="VSSQ01144719">
    <property type="protein sequence ID" value="MPN64199.1"/>
    <property type="molecule type" value="Genomic_DNA"/>
</dbReference>
<dbReference type="InterPro" id="IPR018711">
    <property type="entry name" value="NAGPA"/>
</dbReference>
<evidence type="ECO:0000259" key="1">
    <source>
        <dbReference type="Pfam" id="PF09992"/>
    </source>
</evidence>
<protein>
    <recommendedName>
        <fullName evidence="1">Phosphodiester glycosidase domain-containing protein</fullName>
    </recommendedName>
</protein>
<dbReference type="PANTHER" id="PTHR40446:SF2">
    <property type="entry name" value="N-ACETYLGLUCOSAMINE-1-PHOSPHODIESTER ALPHA-N-ACETYLGLUCOSAMINIDASE"/>
    <property type="match status" value="1"/>
</dbReference>
<dbReference type="AlphaFoldDB" id="A0A645JN66"/>
<dbReference type="Pfam" id="PF09992">
    <property type="entry name" value="NAGPA"/>
    <property type="match status" value="1"/>
</dbReference>
<accession>A0A645JN66</accession>
<dbReference type="PANTHER" id="PTHR40446">
    <property type="entry name" value="N-ACETYLGLUCOSAMINE-1-PHOSPHODIESTER ALPHA-N-ACETYLGLUCOSAMINIDASE"/>
    <property type="match status" value="1"/>
</dbReference>
<organism evidence="2">
    <name type="scientific">bioreactor metagenome</name>
    <dbReference type="NCBI Taxonomy" id="1076179"/>
    <lineage>
        <taxon>unclassified sequences</taxon>
        <taxon>metagenomes</taxon>
        <taxon>ecological metagenomes</taxon>
    </lineage>
</organism>
<sequence length="117" mass="12215">MLIKDSINVAVDNYWKEVFDGGGIAGTSRQPRTAIGATKNGKLILMVVDGRTMNGSAGMTLSEMANLMLNLGVVQAINLDGGGSSVMATPYGLANKPSDSGNIERSVPTVVMITEQL</sequence>
<proteinExistence type="predicted"/>
<name>A0A645JN66_9ZZZZ</name>
<comment type="caution">
    <text evidence="2">The sequence shown here is derived from an EMBL/GenBank/DDBJ whole genome shotgun (WGS) entry which is preliminary data.</text>
</comment>
<feature type="domain" description="Phosphodiester glycosidase" evidence="1">
    <location>
        <begin position="19"/>
        <end position="113"/>
    </location>
</feature>
<evidence type="ECO:0000313" key="2">
    <source>
        <dbReference type="EMBL" id="MPN64199.1"/>
    </source>
</evidence>
<gene>
    <name evidence="2" type="ORF">SDC9_211970</name>
</gene>
<reference evidence="2" key="1">
    <citation type="submission" date="2019-08" db="EMBL/GenBank/DDBJ databases">
        <authorList>
            <person name="Kucharzyk K."/>
            <person name="Murdoch R.W."/>
            <person name="Higgins S."/>
            <person name="Loffler F."/>
        </authorList>
    </citation>
    <scope>NUCLEOTIDE SEQUENCE</scope>
</reference>